<evidence type="ECO:0000256" key="2">
    <source>
        <dbReference type="ARBA" id="ARBA00007362"/>
    </source>
</evidence>
<proteinExistence type="inferred from homology"/>
<protein>
    <submittedName>
        <fullName evidence="9">EamA family transporter</fullName>
    </submittedName>
</protein>
<feature type="domain" description="EamA" evidence="8">
    <location>
        <begin position="148"/>
        <end position="285"/>
    </location>
</feature>
<dbReference type="InterPro" id="IPR051258">
    <property type="entry name" value="Diverse_Substrate_Transporter"/>
</dbReference>
<evidence type="ECO:0000256" key="6">
    <source>
        <dbReference type="ARBA" id="ARBA00023136"/>
    </source>
</evidence>
<feature type="domain" description="EamA" evidence="8">
    <location>
        <begin position="9"/>
        <end position="139"/>
    </location>
</feature>
<evidence type="ECO:0000256" key="3">
    <source>
        <dbReference type="ARBA" id="ARBA00022475"/>
    </source>
</evidence>
<evidence type="ECO:0000256" key="4">
    <source>
        <dbReference type="ARBA" id="ARBA00022692"/>
    </source>
</evidence>
<reference evidence="9 10" key="1">
    <citation type="submission" date="2020-03" db="EMBL/GenBank/DDBJ databases">
        <title>Bacillus aquiflavi sp. nov., isolated from yellow water of strong flavor Chinese baijiu in Yibin region of China.</title>
        <authorList>
            <person name="Xie J."/>
        </authorList>
    </citation>
    <scope>NUCLEOTIDE SEQUENCE [LARGE SCALE GENOMIC DNA]</scope>
    <source>
        <strain evidence="9 10">Gsoil 114</strain>
    </source>
</reference>
<feature type="transmembrane region" description="Helical" evidence="7">
    <location>
        <begin position="69"/>
        <end position="89"/>
    </location>
</feature>
<evidence type="ECO:0000256" key="5">
    <source>
        <dbReference type="ARBA" id="ARBA00022989"/>
    </source>
</evidence>
<keyword evidence="5 7" id="KW-1133">Transmembrane helix</keyword>
<feature type="transmembrane region" description="Helical" evidence="7">
    <location>
        <begin position="122"/>
        <end position="140"/>
    </location>
</feature>
<gene>
    <name evidence="9" type="ORF">G4D61_16770</name>
</gene>
<dbReference type="PANTHER" id="PTHR42920:SF5">
    <property type="entry name" value="EAMA DOMAIN-CONTAINING PROTEIN"/>
    <property type="match status" value="1"/>
</dbReference>
<dbReference type="Proteomes" id="UP000476934">
    <property type="component" value="Unassembled WGS sequence"/>
</dbReference>
<evidence type="ECO:0000256" key="1">
    <source>
        <dbReference type="ARBA" id="ARBA00004651"/>
    </source>
</evidence>
<name>A0A6M0PC13_9BACI</name>
<keyword evidence="4 7" id="KW-0812">Transmembrane</keyword>
<dbReference type="PANTHER" id="PTHR42920">
    <property type="entry name" value="OS03G0707200 PROTEIN-RELATED"/>
    <property type="match status" value="1"/>
</dbReference>
<dbReference type="Pfam" id="PF00892">
    <property type="entry name" value="EamA"/>
    <property type="match status" value="2"/>
</dbReference>
<organism evidence="9 10">
    <name type="scientific">Heyndrickxia ginsengihumi</name>
    <dbReference type="NCBI Taxonomy" id="363870"/>
    <lineage>
        <taxon>Bacteria</taxon>
        <taxon>Bacillati</taxon>
        <taxon>Bacillota</taxon>
        <taxon>Bacilli</taxon>
        <taxon>Bacillales</taxon>
        <taxon>Bacillaceae</taxon>
        <taxon>Heyndrickxia</taxon>
    </lineage>
</organism>
<feature type="transmembrane region" description="Helical" evidence="7">
    <location>
        <begin position="270"/>
        <end position="290"/>
    </location>
</feature>
<feature type="transmembrane region" description="Helical" evidence="7">
    <location>
        <begin position="7"/>
        <end position="26"/>
    </location>
</feature>
<feature type="transmembrane region" description="Helical" evidence="7">
    <location>
        <begin position="183"/>
        <end position="208"/>
    </location>
</feature>
<feature type="transmembrane region" description="Helical" evidence="7">
    <location>
        <begin position="146"/>
        <end position="162"/>
    </location>
</feature>
<feature type="transmembrane region" description="Helical" evidence="7">
    <location>
        <begin position="95"/>
        <end position="115"/>
    </location>
</feature>
<dbReference type="AlphaFoldDB" id="A0A6M0PC13"/>
<sequence length="300" mass="33538">MSAPSNLWIADITLLCVAFVWGSSYITAKTVLQNYEPFMFLFYRFTITVLLMLPFVWKHLLGASMETWITGAIFGVFLFAIFSFETWGIDYTSASNSAFIISLTLILTPIMEWIINKKFTGNLFFLAVGLSIIGTGLLTFKDTFSLNFGDILILVAAFLRATQMTFTKRLTDGKILDNSALTIIQLAVVAILAGIINISFEHSTLFIIPKSTEFWLLTIYLALFCTIFAFYAQMVFIRKTSPSRVGLLMGMEPVFGALFSVVVGGEYLSLLNWTGGICIVVATFLGRQLLDRNKRLKTSI</sequence>
<keyword evidence="3" id="KW-1003">Cell membrane</keyword>
<evidence type="ECO:0000256" key="7">
    <source>
        <dbReference type="SAM" id="Phobius"/>
    </source>
</evidence>
<feature type="transmembrane region" description="Helical" evidence="7">
    <location>
        <begin position="38"/>
        <end position="57"/>
    </location>
</feature>
<comment type="caution">
    <text evidence="9">The sequence shown here is derived from an EMBL/GenBank/DDBJ whole genome shotgun (WGS) entry which is preliminary data.</text>
</comment>
<comment type="subcellular location">
    <subcellularLocation>
        <location evidence="1">Cell membrane</location>
        <topology evidence="1">Multi-pass membrane protein</topology>
    </subcellularLocation>
</comment>
<dbReference type="RefSeq" id="WP_163174507.1">
    <property type="nucleotide sequence ID" value="NZ_JAAIWK010000040.1"/>
</dbReference>
<dbReference type="GO" id="GO:0005886">
    <property type="term" value="C:plasma membrane"/>
    <property type="evidence" value="ECO:0007669"/>
    <property type="project" value="UniProtKB-SubCell"/>
</dbReference>
<dbReference type="SUPFAM" id="SSF103481">
    <property type="entry name" value="Multidrug resistance efflux transporter EmrE"/>
    <property type="match status" value="2"/>
</dbReference>
<evidence type="ECO:0000313" key="10">
    <source>
        <dbReference type="Proteomes" id="UP000476934"/>
    </source>
</evidence>
<dbReference type="InterPro" id="IPR000620">
    <property type="entry name" value="EamA_dom"/>
</dbReference>
<comment type="similarity">
    <text evidence="2">Belongs to the EamA transporter family.</text>
</comment>
<dbReference type="InterPro" id="IPR037185">
    <property type="entry name" value="EmrE-like"/>
</dbReference>
<dbReference type="EMBL" id="JAAIWK010000040">
    <property type="protein sequence ID" value="NEY21580.1"/>
    <property type="molecule type" value="Genomic_DNA"/>
</dbReference>
<accession>A0A6M0PC13</accession>
<keyword evidence="6 7" id="KW-0472">Membrane</keyword>
<evidence type="ECO:0000313" key="9">
    <source>
        <dbReference type="EMBL" id="NEY21580.1"/>
    </source>
</evidence>
<keyword evidence="10" id="KW-1185">Reference proteome</keyword>
<feature type="transmembrane region" description="Helical" evidence="7">
    <location>
        <begin position="214"/>
        <end position="233"/>
    </location>
</feature>
<evidence type="ECO:0000259" key="8">
    <source>
        <dbReference type="Pfam" id="PF00892"/>
    </source>
</evidence>